<comment type="caution">
    <text evidence="3">The sequence shown here is derived from an EMBL/GenBank/DDBJ whole genome shotgun (WGS) entry which is preliminary data.</text>
</comment>
<keyword evidence="4" id="KW-1185">Reference proteome</keyword>
<dbReference type="InterPro" id="IPR009339">
    <property type="entry name" value="DUF998"/>
</dbReference>
<sequence>MQFRGTLPFRTTRPLSLVAAAGLSLTALLGVTAHLVPAPGMSPLSLTISDYAVSNNGWPMNLAILLLGITSLAVPLALRAARVAVGWLVETLLLVWCLGLVASALVPTDPIGVVELSTRGYVHRYVSVAAFVALPVATLLAVRRLAVDVRWRTAVRRLRVLAVTSVLGLAALYYVAFPGGRVMMGLVERILVVTELVLLAVLVGQLRRVAVAEAPPRSPRPAVEHGGVRRAARSVRGSTAGPRTRPGSRSSGRGRVAALEGQSRVGVLGDPAEYVVERQERLPRLLGAGLGEPIHDQPFEIRHPGPLPDLVGETDQEFLDAHRRVVPAGVGTGEPGELLADPVREQEVVSGGLVPAARSGQFGRVFDLADVVGGGPEQHRDVVHGQPGIPSGEPVEQLGGDVVHGAQVGGEPGWGVAGQQEFGGGRGERPECRLALVGEGPVQRAGGHGGQR</sequence>
<organism evidence="3 4">
    <name type="scientific">Plantactinospora sonchi</name>
    <dbReference type="NCBI Taxonomy" id="1544735"/>
    <lineage>
        <taxon>Bacteria</taxon>
        <taxon>Bacillati</taxon>
        <taxon>Actinomycetota</taxon>
        <taxon>Actinomycetes</taxon>
        <taxon>Micromonosporales</taxon>
        <taxon>Micromonosporaceae</taxon>
        <taxon>Plantactinospora</taxon>
    </lineage>
</organism>
<gene>
    <name evidence="3" type="ORF">V1633_20575</name>
</gene>
<proteinExistence type="predicted"/>
<dbReference type="Pfam" id="PF06197">
    <property type="entry name" value="DUF998"/>
    <property type="match status" value="1"/>
</dbReference>
<feature type="transmembrane region" description="Helical" evidence="2">
    <location>
        <begin position="85"/>
        <end position="105"/>
    </location>
</feature>
<name>A0ABU7RWJ5_9ACTN</name>
<evidence type="ECO:0000256" key="2">
    <source>
        <dbReference type="SAM" id="Phobius"/>
    </source>
</evidence>
<keyword evidence="2" id="KW-0812">Transmembrane</keyword>
<evidence type="ECO:0000256" key="1">
    <source>
        <dbReference type="SAM" id="MobiDB-lite"/>
    </source>
</evidence>
<dbReference type="Proteomes" id="UP001332243">
    <property type="component" value="Unassembled WGS sequence"/>
</dbReference>
<feature type="compositionally biased region" description="Low complexity" evidence="1">
    <location>
        <begin position="234"/>
        <end position="255"/>
    </location>
</feature>
<feature type="transmembrane region" description="Helical" evidence="2">
    <location>
        <begin position="158"/>
        <end position="176"/>
    </location>
</feature>
<keyword evidence="2" id="KW-1133">Transmembrane helix</keyword>
<reference evidence="3 4" key="1">
    <citation type="submission" date="2024-01" db="EMBL/GenBank/DDBJ databases">
        <title>Genome insights into Plantactinospora sonchi sp. nov.</title>
        <authorList>
            <person name="Wang L."/>
        </authorList>
    </citation>
    <scope>NUCLEOTIDE SEQUENCE [LARGE SCALE GENOMIC DNA]</scope>
    <source>
        <strain evidence="3 4">NEAU-QY2</strain>
    </source>
</reference>
<feature type="region of interest" description="Disordered" evidence="1">
    <location>
        <begin position="214"/>
        <end position="256"/>
    </location>
</feature>
<keyword evidence="2" id="KW-0472">Membrane</keyword>
<dbReference type="EMBL" id="JAZGQK010000017">
    <property type="protein sequence ID" value="MEE6260884.1"/>
    <property type="molecule type" value="Genomic_DNA"/>
</dbReference>
<feature type="transmembrane region" description="Helical" evidence="2">
    <location>
        <begin position="125"/>
        <end position="146"/>
    </location>
</feature>
<protein>
    <submittedName>
        <fullName evidence="3">DUF998 domain-containing protein</fullName>
    </submittedName>
</protein>
<evidence type="ECO:0000313" key="4">
    <source>
        <dbReference type="Proteomes" id="UP001332243"/>
    </source>
</evidence>
<accession>A0ABU7RWJ5</accession>
<dbReference type="RefSeq" id="WP_331215999.1">
    <property type="nucleotide sequence ID" value="NZ_JAZGQK010000017.1"/>
</dbReference>
<feature type="transmembrane region" description="Helical" evidence="2">
    <location>
        <begin position="57"/>
        <end position="78"/>
    </location>
</feature>
<evidence type="ECO:0000313" key="3">
    <source>
        <dbReference type="EMBL" id="MEE6260884.1"/>
    </source>
</evidence>